<dbReference type="RefSeq" id="WP_128560967.1">
    <property type="nucleotide sequence ID" value="NZ_BPQH01000008.1"/>
</dbReference>
<reference evidence="1" key="2">
    <citation type="submission" date="2021-08" db="EMBL/GenBank/DDBJ databases">
        <authorList>
            <person name="Tani A."/>
            <person name="Ola A."/>
            <person name="Ogura Y."/>
            <person name="Katsura K."/>
            <person name="Hayashi T."/>
        </authorList>
    </citation>
    <scope>NUCLEOTIDE SEQUENCE</scope>
    <source>
        <strain evidence="1">KCTC 52305</strain>
    </source>
</reference>
<comment type="caution">
    <text evidence="1">The sequence shown here is derived from an EMBL/GenBank/DDBJ whole genome shotgun (WGS) entry which is preliminary data.</text>
</comment>
<gene>
    <name evidence="1" type="ORF">OPKNFCMD_3014</name>
</gene>
<organism evidence="1 2">
    <name type="scientific">Methylobacterium crusticola</name>
    <dbReference type="NCBI Taxonomy" id="1697972"/>
    <lineage>
        <taxon>Bacteria</taxon>
        <taxon>Pseudomonadati</taxon>
        <taxon>Pseudomonadota</taxon>
        <taxon>Alphaproteobacteria</taxon>
        <taxon>Hyphomicrobiales</taxon>
        <taxon>Methylobacteriaceae</taxon>
        <taxon>Methylobacterium</taxon>
    </lineage>
</organism>
<accession>A0ABQ4QYZ6</accession>
<name>A0ABQ4QYZ6_9HYPH</name>
<dbReference type="EMBL" id="BPQH01000008">
    <property type="protein sequence ID" value="GJD50276.1"/>
    <property type="molecule type" value="Genomic_DNA"/>
</dbReference>
<evidence type="ECO:0000313" key="1">
    <source>
        <dbReference type="EMBL" id="GJD50276.1"/>
    </source>
</evidence>
<proteinExistence type="predicted"/>
<dbReference type="Proteomes" id="UP001055167">
    <property type="component" value="Unassembled WGS sequence"/>
</dbReference>
<protein>
    <submittedName>
        <fullName evidence="1">Uncharacterized protein</fullName>
    </submittedName>
</protein>
<evidence type="ECO:0000313" key="2">
    <source>
        <dbReference type="Proteomes" id="UP001055167"/>
    </source>
</evidence>
<reference evidence="1" key="1">
    <citation type="journal article" date="2021" name="Front. Microbiol.">
        <title>Comprehensive Comparative Genomics and Phenotyping of Methylobacterium Species.</title>
        <authorList>
            <person name="Alessa O."/>
            <person name="Ogura Y."/>
            <person name="Fujitani Y."/>
            <person name="Takami H."/>
            <person name="Hayashi T."/>
            <person name="Sahin N."/>
            <person name="Tani A."/>
        </authorList>
    </citation>
    <scope>NUCLEOTIDE SEQUENCE</scope>
    <source>
        <strain evidence="1">KCTC 52305</strain>
    </source>
</reference>
<sequence>MQRRFGTIERYDADRELDRLMAALRRLLAHRGYVRGEIVSEKLKRLLPQRGAAVGWDEVRARLRTACSDQVAFDYIARSVQVELDLAHGRIVQGR</sequence>
<keyword evidence="2" id="KW-1185">Reference proteome</keyword>